<comment type="caution">
    <text evidence="2">The sequence shown here is derived from an EMBL/GenBank/DDBJ whole genome shotgun (WGS) entry which is preliminary data.</text>
</comment>
<keyword evidence="1" id="KW-1133">Transmembrane helix</keyword>
<dbReference type="Proteomes" id="UP000244867">
    <property type="component" value="Unassembled WGS sequence"/>
</dbReference>
<evidence type="ECO:0000313" key="2">
    <source>
        <dbReference type="EMBL" id="PUA78935.1"/>
    </source>
</evidence>
<dbReference type="EMBL" id="PYXZ01000015">
    <property type="protein sequence ID" value="PUA78935.1"/>
    <property type="molecule type" value="Genomic_DNA"/>
</dbReference>
<dbReference type="AlphaFoldDB" id="A0A2R7YR96"/>
<feature type="transmembrane region" description="Helical" evidence="1">
    <location>
        <begin position="6"/>
        <end position="27"/>
    </location>
</feature>
<feature type="transmembrane region" description="Helical" evidence="1">
    <location>
        <begin position="270"/>
        <end position="291"/>
    </location>
</feature>
<reference evidence="2 3" key="1">
    <citation type="submission" date="2018-03" db="EMBL/GenBank/DDBJ databases">
        <authorList>
            <person name="Keele B.F."/>
        </authorList>
    </citation>
    <scope>NUCLEOTIDE SEQUENCE [LARGE SCALE GENOMIC DNA]</scope>
    <source>
        <strain evidence="2 3">IB-3</strain>
    </source>
</reference>
<proteinExistence type="predicted"/>
<gene>
    <name evidence="2" type="ORF">C7S10_21780</name>
</gene>
<sequence>MEEPGSLLATLAQSSAAVVAIVGGFLVSRLVQLSSEREGLRRQMVHALDELAHVSKDLQEAHEYRLHNSQRTFKEWVLEALVASDPDTLDRESIVADNIPRGSSAEEMADYIDDLLRIIQQAKADIARYTRDGDDAGLEIDHLRARGLVVPDGQGEVYDEVVSWVGTQLPASRYVLGVSMAALRPFDAAGHATDMRRLDESIRDEQNLYSRKLVLDATRSRLATEIERIGRPTGVLSAIGILAIYSVLGIVAPVVVMSVDPEELHEWQKWGLVGAFIGGLFAVLGYIWWYATTLNDPLPTAPAEAKVQRPIGGARHADP</sequence>
<keyword evidence="3" id="KW-1185">Reference proteome</keyword>
<name>A0A2R7YR96_9ACTN</name>
<keyword evidence="1" id="KW-0472">Membrane</keyword>
<keyword evidence="1" id="KW-0812">Transmembrane</keyword>
<feature type="transmembrane region" description="Helical" evidence="1">
    <location>
        <begin position="235"/>
        <end position="258"/>
    </location>
</feature>
<evidence type="ECO:0000256" key="1">
    <source>
        <dbReference type="SAM" id="Phobius"/>
    </source>
</evidence>
<dbReference type="OrthoDB" id="4923615at2"/>
<protein>
    <submittedName>
        <fullName evidence="2">Uncharacterized protein</fullName>
    </submittedName>
</protein>
<accession>A0A2R7YR96</accession>
<dbReference type="RefSeq" id="WP_108347029.1">
    <property type="nucleotide sequence ID" value="NZ_PYXZ01000015.1"/>
</dbReference>
<organism evidence="2 3">
    <name type="scientific">Nocardioides currus</name>
    <dbReference type="NCBI Taxonomy" id="2133958"/>
    <lineage>
        <taxon>Bacteria</taxon>
        <taxon>Bacillati</taxon>
        <taxon>Actinomycetota</taxon>
        <taxon>Actinomycetes</taxon>
        <taxon>Propionibacteriales</taxon>
        <taxon>Nocardioidaceae</taxon>
        <taxon>Nocardioides</taxon>
    </lineage>
</organism>
<evidence type="ECO:0000313" key="3">
    <source>
        <dbReference type="Proteomes" id="UP000244867"/>
    </source>
</evidence>